<organism evidence="9 10">
    <name type="scientific">Candida verbasci</name>
    <dbReference type="NCBI Taxonomy" id="1227364"/>
    <lineage>
        <taxon>Eukaryota</taxon>
        <taxon>Fungi</taxon>
        <taxon>Dikarya</taxon>
        <taxon>Ascomycota</taxon>
        <taxon>Saccharomycotina</taxon>
        <taxon>Pichiomycetes</taxon>
        <taxon>Debaryomycetaceae</taxon>
        <taxon>Candida/Lodderomyces clade</taxon>
        <taxon>Candida</taxon>
    </lineage>
</organism>
<comment type="caution">
    <text evidence="9">The sequence shown here is derived from an EMBL/GenBank/DDBJ whole genome shotgun (WGS) entry which is preliminary data.</text>
</comment>
<dbReference type="Gene3D" id="3.40.50.1820">
    <property type="entry name" value="alpha/beta hydrolase"/>
    <property type="match status" value="1"/>
</dbReference>
<dbReference type="InterPro" id="IPR016812">
    <property type="entry name" value="PPase_methylesterase_euk"/>
</dbReference>
<comment type="catalytic activity">
    <reaction evidence="5">
        <text>[phosphatase 2A protein]-C-terminal L-leucine methyl ester + H2O = [phosphatase 2A protein]-C-terminal L-leucine + methanol + H(+)</text>
        <dbReference type="Rhea" id="RHEA:48548"/>
        <dbReference type="Rhea" id="RHEA-COMP:12134"/>
        <dbReference type="Rhea" id="RHEA-COMP:12135"/>
        <dbReference type="ChEBI" id="CHEBI:15377"/>
        <dbReference type="ChEBI" id="CHEBI:15378"/>
        <dbReference type="ChEBI" id="CHEBI:17790"/>
        <dbReference type="ChEBI" id="CHEBI:90516"/>
        <dbReference type="ChEBI" id="CHEBI:90517"/>
        <dbReference type="EC" id="3.1.1.89"/>
    </reaction>
</comment>
<proteinExistence type="inferred from homology"/>
<dbReference type="PANTHER" id="PTHR14189">
    <property type="entry name" value="PROTEIN PHOSPHATASE METHYLESTERASE-1 RELATED"/>
    <property type="match status" value="1"/>
</dbReference>
<feature type="active site" evidence="7">
    <location>
        <position position="148"/>
    </location>
</feature>
<dbReference type="OrthoDB" id="194865at2759"/>
<dbReference type="GO" id="GO:0051723">
    <property type="term" value="F:protein methylesterase activity"/>
    <property type="evidence" value="ECO:0007669"/>
    <property type="project" value="InterPro"/>
</dbReference>
<dbReference type="SUPFAM" id="SSF53474">
    <property type="entry name" value="alpha/beta-Hydrolases"/>
    <property type="match status" value="1"/>
</dbReference>
<dbReference type="EC" id="3.1.1.-" evidence="6"/>
<keyword evidence="4 6" id="KW-0378">Hydrolase</keyword>
<evidence type="ECO:0000256" key="7">
    <source>
        <dbReference type="PIRSR" id="PIRSR022950-1"/>
    </source>
</evidence>
<evidence type="ECO:0000256" key="1">
    <source>
        <dbReference type="ARBA" id="ARBA00008645"/>
    </source>
</evidence>
<comment type="similarity">
    <text evidence="1 6">Belongs to the AB hydrolase superfamily.</text>
</comment>
<evidence type="ECO:0000313" key="10">
    <source>
        <dbReference type="Proteomes" id="UP001152885"/>
    </source>
</evidence>
<evidence type="ECO:0000256" key="2">
    <source>
        <dbReference type="ARBA" id="ARBA00020672"/>
    </source>
</evidence>
<dbReference type="Pfam" id="PF00561">
    <property type="entry name" value="Abhydrolase_1"/>
    <property type="match status" value="1"/>
</dbReference>
<protein>
    <recommendedName>
        <fullName evidence="2 6">Protein phosphatase methylesterase 1</fullName>
        <shortName evidence="6">PME-1</shortName>
        <ecNumber evidence="6">3.1.1.-</ecNumber>
    </recommendedName>
</protein>
<evidence type="ECO:0000256" key="3">
    <source>
        <dbReference type="ARBA" id="ARBA00022487"/>
    </source>
</evidence>
<comment type="function">
    <text evidence="6">Demethylates proteins that have been reversibly carboxymethylated.</text>
</comment>
<dbReference type="InterPro" id="IPR000073">
    <property type="entry name" value="AB_hydrolase_1"/>
</dbReference>
<gene>
    <name evidence="9" type="ORF">CANVERA_P1263</name>
</gene>
<feature type="domain" description="AB hydrolase-1" evidence="8">
    <location>
        <begin position="70"/>
        <end position="301"/>
    </location>
</feature>
<keyword evidence="3 6" id="KW-0719">Serine esterase</keyword>
<evidence type="ECO:0000313" key="9">
    <source>
        <dbReference type="EMBL" id="CAI5756745.1"/>
    </source>
</evidence>
<evidence type="ECO:0000256" key="4">
    <source>
        <dbReference type="ARBA" id="ARBA00022801"/>
    </source>
</evidence>
<dbReference type="PANTHER" id="PTHR14189:SF0">
    <property type="entry name" value="PROTEIN PHOSPHATASE METHYLESTERASE 1"/>
    <property type="match status" value="1"/>
</dbReference>
<dbReference type="Proteomes" id="UP001152885">
    <property type="component" value="Unassembled WGS sequence"/>
</dbReference>
<feature type="active site" evidence="7">
    <location>
        <position position="297"/>
    </location>
</feature>
<dbReference type="PIRSF" id="PIRSF022950">
    <property type="entry name" value="PPase_methylesterase_euk"/>
    <property type="match status" value="1"/>
</dbReference>
<keyword evidence="10" id="KW-1185">Reference proteome</keyword>
<dbReference type="AlphaFoldDB" id="A0A9W4TUA5"/>
<evidence type="ECO:0000256" key="5">
    <source>
        <dbReference type="ARBA" id="ARBA00049203"/>
    </source>
</evidence>
<feature type="active site" evidence="7">
    <location>
        <position position="173"/>
    </location>
</feature>
<reference evidence="9" key="1">
    <citation type="submission" date="2022-12" db="EMBL/GenBank/DDBJ databases">
        <authorList>
            <person name="Brejova B."/>
        </authorList>
    </citation>
    <scope>NUCLEOTIDE SEQUENCE</scope>
</reference>
<accession>A0A9W4TUA5</accession>
<dbReference type="InterPro" id="IPR029058">
    <property type="entry name" value="AB_hydrolase_fold"/>
</dbReference>
<evidence type="ECO:0000256" key="6">
    <source>
        <dbReference type="PIRNR" id="PIRNR022950"/>
    </source>
</evidence>
<name>A0A9W4TUA5_9ASCO</name>
<dbReference type="EMBL" id="CANTUO010000001">
    <property type="protein sequence ID" value="CAI5756745.1"/>
    <property type="molecule type" value="Genomic_DNA"/>
</dbReference>
<evidence type="ECO:0000259" key="8">
    <source>
        <dbReference type="Pfam" id="PF00561"/>
    </source>
</evidence>
<sequence length="341" mass="39181">MSDLHKSFLKRIKQQENRLGISINEEKNGDDDDNDIIENYKEFKSTFKAKIYEKDGCQFQTYYKPPKDNNHVLFCHHGAGSSSMTFGELTKFINDDSIGFFLFDMRGHGNSTIQENYSLDVLVDDVHYLLSNFIKEYNPDSIFFLGHSLGGAVFAKYTKIHKISLIKGLILLDIVEETAVSALSSMPQFIANRPTTFSSISKAIDWHMNFLLFNINSARISIPDLFHKNLTWKTDLSQTENYWNTWFTGLSDNFLNFQGSKLLILSAHETLDKRLMIGQMQGKYQLVIFGNNEKSGHFIHEDLAKQVSICISDFIKKSMYPEKFMRDDLGITPKWGGNINK</sequence>